<dbReference type="OrthoDB" id="48943at2759"/>
<feature type="transmembrane region" description="Helical" evidence="11">
    <location>
        <begin position="965"/>
        <end position="993"/>
    </location>
</feature>
<dbReference type="SUPFAM" id="SSF81653">
    <property type="entry name" value="Calcium ATPase, transduction domain A"/>
    <property type="match status" value="1"/>
</dbReference>
<evidence type="ECO:0000256" key="9">
    <source>
        <dbReference type="ARBA" id="ARBA00022989"/>
    </source>
</evidence>
<dbReference type="InterPro" id="IPR023214">
    <property type="entry name" value="HAD_sf"/>
</dbReference>
<dbReference type="InterPro" id="IPR057255">
    <property type="entry name" value="2TM_P5A-ATPase"/>
</dbReference>
<feature type="transmembrane region" description="Helical" evidence="11">
    <location>
        <begin position="27"/>
        <end position="45"/>
    </location>
</feature>
<evidence type="ECO:0000256" key="11">
    <source>
        <dbReference type="SAM" id="Phobius"/>
    </source>
</evidence>
<dbReference type="NCBIfam" id="TIGR01657">
    <property type="entry name" value="P-ATPase-V"/>
    <property type="match status" value="1"/>
</dbReference>
<feature type="transmembrane region" description="Helical" evidence="11">
    <location>
        <begin position="1052"/>
        <end position="1073"/>
    </location>
</feature>
<dbReference type="Pfam" id="PF23143">
    <property type="entry name" value="2TM_P5A-ATPase"/>
    <property type="match status" value="1"/>
</dbReference>
<keyword evidence="15" id="KW-1185">Reference proteome</keyword>
<dbReference type="SUPFAM" id="SSF56784">
    <property type="entry name" value="HAD-like"/>
    <property type="match status" value="1"/>
</dbReference>
<dbReference type="GO" id="GO:0019829">
    <property type="term" value="F:ATPase-coupled monoatomic cation transmembrane transporter activity"/>
    <property type="evidence" value="ECO:0007669"/>
    <property type="project" value="TreeGrafter"/>
</dbReference>
<dbReference type="InterPro" id="IPR006544">
    <property type="entry name" value="P-type_TPase_V"/>
</dbReference>
<dbReference type="PRINTS" id="PR00119">
    <property type="entry name" value="CATATPASE"/>
</dbReference>
<dbReference type="Proteomes" id="UP000243579">
    <property type="component" value="Unassembled WGS sequence"/>
</dbReference>
<evidence type="ECO:0000259" key="12">
    <source>
        <dbReference type="Pfam" id="PF00122"/>
    </source>
</evidence>
<feature type="transmembrane region" description="Helical" evidence="11">
    <location>
        <begin position="1085"/>
        <end position="1103"/>
    </location>
</feature>
<keyword evidence="10 11" id="KW-0472">Membrane</keyword>
<dbReference type="Gene3D" id="3.40.1110.10">
    <property type="entry name" value="Calcium-transporting ATPase, cytoplasmic domain N"/>
    <property type="match status" value="1"/>
</dbReference>
<dbReference type="InterPro" id="IPR001757">
    <property type="entry name" value="P_typ_ATPase"/>
</dbReference>
<organism evidence="14 15">
    <name type="scientific">Achlya hypogyna</name>
    <name type="common">Oomycete</name>
    <name type="synonym">Protoachlya hypogyna</name>
    <dbReference type="NCBI Taxonomy" id="1202772"/>
    <lineage>
        <taxon>Eukaryota</taxon>
        <taxon>Sar</taxon>
        <taxon>Stramenopiles</taxon>
        <taxon>Oomycota</taxon>
        <taxon>Saprolegniomycetes</taxon>
        <taxon>Saprolegniales</taxon>
        <taxon>Achlyaceae</taxon>
        <taxon>Achlya</taxon>
    </lineage>
</organism>
<comment type="caution">
    <text evidence="14">The sequence shown here is derived from an EMBL/GenBank/DDBJ whole genome shotgun (WGS) entry which is preliminary data.</text>
</comment>
<dbReference type="EMBL" id="JNBR01002146">
    <property type="protein sequence ID" value="OQR83461.1"/>
    <property type="molecule type" value="Genomic_DNA"/>
</dbReference>
<comment type="similarity">
    <text evidence="2">Belongs to the cation transport ATPase (P-type) (TC 3.A.3) family. Type V subfamily.</text>
</comment>
<dbReference type="GO" id="GO:0046872">
    <property type="term" value="F:metal ion binding"/>
    <property type="evidence" value="ECO:0007669"/>
    <property type="project" value="UniProtKB-KW"/>
</dbReference>
<keyword evidence="4" id="KW-0479">Metal-binding</keyword>
<dbReference type="InterPro" id="IPR018303">
    <property type="entry name" value="ATPase_P-typ_P_site"/>
</dbReference>
<dbReference type="SFLD" id="SFLDG00002">
    <property type="entry name" value="C1.7:_P-type_atpase_like"/>
    <property type="match status" value="1"/>
</dbReference>
<keyword evidence="9 11" id="KW-1133">Transmembrane helix</keyword>
<evidence type="ECO:0000256" key="2">
    <source>
        <dbReference type="ARBA" id="ARBA00006000"/>
    </source>
</evidence>
<dbReference type="PROSITE" id="PS00154">
    <property type="entry name" value="ATPASE_E1_E2"/>
    <property type="match status" value="1"/>
</dbReference>
<dbReference type="SUPFAM" id="SSF81665">
    <property type="entry name" value="Calcium ATPase, transmembrane domain M"/>
    <property type="match status" value="1"/>
</dbReference>
<evidence type="ECO:0000256" key="6">
    <source>
        <dbReference type="ARBA" id="ARBA00022840"/>
    </source>
</evidence>
<dbReference type="STRING" id="1202772.A0A1V9YCL1"/>
<dbReference type="Gene3D" id="3.40.50.1000">
    <property type="entry name" value="HAD superfamily/HAD-like"/>
    <property type="match status" value="2"/>
</dbReference>
<feature type="transmembrane region" description="Helical" evidence="11">
    <location>
        <begin position="52"/>
        <end position="71"/>
    </location>
</feature>
<evidence type="ECO:0000313" key="15">
    <source>
        <dbReference type="Proteomes" id="UP000243579"/>
    </source>
</evidence>
<accession>A0A1V9YCL1</accession>
<dbReference type="Gene3D" id="1.20.1110.10">
    <property type="entry name" value="Calcium-transporting ATPase, transmembrane domain"/>
    <property type="match status" value="1"/>
</dbReference>
<feature type="domain" description="P-type ATPase A" evidence="12">
    <location>
        <begin position="263"/>
        <end position="362"/>
    </location>
</feature>
<dbReference type="InterPro" id="IPR008250">
    <property type="entry name" value="ATPase_P-typ_transduc_dom_A_sf"/>
</dbReference>
<dbReference type="PANTHER" id="PTHR45630">
    <property type="entry name" value="CATION-TRANSPORTING ATPASE-RELATED"/>
    <property type="match status" value="1"/>
</dbReference>
<keyword evidence="7" id="KW-0460">Magnesium</keyword>
<dbReference type="Pfam" id="PF00122">
    <property type="entry name" value="E1-E2_ATPase"/>
    <property type="match status" value="1"/>
</dbReference>
<reference evidence="14 15" key="1">
    <citation type="journal article" date="2014" name="Genome Biol. Evol.">
        <title>The secreted proteins of Achlya hypogyna and Thraustotheca clavata identify the ancestral oomycete secretome and reveal gene acquisitions by horizontal gene transfer.</title>
        <authorList>
            <person name="Misner I."/>
            <person name="Blouin N."/>
            <person name="Leonard G."/>
            <person name="Richards T.A."/>
            <person name="Lane C.E."/>
        </authorList>
    </citation>
    <scope>NUCLEOTIDE SEQUENCE [LARGE SCALE GENOMIC DNA]</scope>
    <source>
        <strain evidence="14 15">ATCC 48635</strain>
    </source>
</reference>
<keyword evidence="3 11" id="KW-0812">Transmembrane</keyword>
<proteinExistence type="inferred from homology"/>
<evidence type="ECO:0000256" key="10">
    <source>
        <dbReference type="ARBA" id="ARBA00023136"/>
    </source>
</evidence>
<evidence type="ECO:0000256" key="7">
    <source>
        <dbReference type="ARBA" id="ARBA00022842"/>
    </source>
</evidence>
<dbReference type="SFLD" id="SFLDF00027">
    <property type="entry name" value="p-type_atpase"/>
    <property type="match status" value="1"/>
</dbReference>
<dbReference type="Pfam" id="PF00702">
    <property type="entry name" value="Hydrolase"/>
    <property type="match status" value="1"/>
</dbReference>
<evidence type="ECO:0000256" key="4">
    <source>
        <dbReference type="ARBA" id="ARBA00022723"/>
    </source>
</evidence>
<feature type="transmembrane region" description="Helical" evidence="11">
    <location>
        <begin position="417"/>
        <end position="436"/>
    </location>
</feature>
<dbReference type="GO" id="GO:0016887">
    <property type="term" value="F:ATP hydrolysis activity"/>
    <property type="evidence" value="ECO:0007669"/>
    <property type="project" value="InterPro"/>
</dbReference>
<dbReference type="Gene3D" id="2.70.150.10">
    <property type="entry name" value="Calcium-transporting ATPase, cytoplasmic transduction domain A"/>
    <property type="match status" value="2"/>
</dbReference>
<gene>
    <name evidence="14" type="ORF">ACHHYP_14676</name>
</gene>
<feature type="transmembrane region" description="Helical" evidence="11">
    <location>
        <begin position="931"/>
        <end position="953"/>
    </location>
</feature>
<evidence type="ECO:0000259" key="13">
    <source>
        <dbReference type="Pfam" id="PF23143"/>
    </source>
</evidence>
<keyword evidence="8" id="KW-1278">Translocase</keyword>
<dbReference type="InterPro" id="IPR059000">
    <property type="entry name" value="ATPase_P-type_domA"/>
</dbReference>
<evidence type="ECO:0000256" key="1">
    <source>
        <dbReference type="ARBA" id="ARBA00004141"/>
    </source>
</evidence>
<dbReference type="SUPFAM" id="SSF81660">
    <property type="entry name" value="Metal cation-transporting ATPase, ATP-binding domain N"/>
    <property type="match status" value="1"/>
</dbReference>
<evidence type="ECO:0000256" key="5">
    <source>
        <dbReference type="ARBA" id="ARBA00022741"/>
    </source>
</evidence>
<keyword evidence="5" id="KW-0547">Nucleotide-binding</keyword>
<feature type="domain" description="P5A-ATPase transmembrane helical hairpin" evidence="13">
    <location>
        <begin position="19"/>
        <end position="81"/>
    </location>
</feature>
<dbReference type="GO" id="GO:0006874">
    <property type="term" value="P:intracellular calcium ion homeostasis"/>
    <property type="evidence" value="ECO:0007669"/>
    <property type="project" value="TreeGrafter"/>
</dbReference>
<dbReference type="GO" id="GO:0005789">
    <property type="term" value="C:endoplasmic reticulum membrane"/>
    <property type="evidence" value="ECO:0007669"/>
    <property type="project" value="TreeGrafter"/>
</dbReference>
<feature type="transmembrane region" description="Helical" evidence="11">
    <location>
        <begin position="906"/>
        <end position="925"/>
    </location>
</feature>
<protein>
    <submittedName>
        <fullName evidence="14">P-type ATPase (P-ATPase) Superfamily</fullName>
    </submittedName>
</protein>
<comment type="subcellular location">
    <subcellularLocation>
        <location evidence="1">Membrane</location>
        <topology evidence="1">Multi-pass membrane protein</topology>
    </subcellularLocation>
</comment>
<dbReference type="PANTHER" id="PTHR45630:SF7">
    <property type="entry name" value="ENDOPLASMIC RETICULUM TRANSMEMBRANE HELIX TRANSLOCASE"/>
    <property type="match status" value="1"/>
</dbReference>
<name>A0A1V9YCL1_ACHHY</name>
<dbReference type="InterPro" id="IPR023299">
    <property type="entry name" value="ATPase_P-typ_cyto_dom_N"/>
</dbReference>
<dbReference type="SFLD" id="SFLDS00003">
    <property type="entry name" value="Haloacid_Dehalogenase"/>
    <property type="match status" value="1"/>
</dbReference>
<dbReference type="InterPro" id="IPR023298">
    <property type="entry name" value="ATPase_P-typ_TM_dom_sf"/>
</dbReference>
<feature type="transmembrane region" description="Helical" evidence="11">
    <location>
        <begin position="1013"/>
        <end position="1031"/>
    </location>
</feature>
<dbReference type="NCBIfam" id="TIGR01494">
    <property type="entry name" value="ATPase_P-type"/>
    <property type="match status" value="2"/>
</dbReference>
<sequence>MALVEDAVLQPRLEFYRPLPTWLRLDVLPFGFLYATFGGCAACVHRGHGFSLLLALVGCVHALAFFSSEWSVRIKCWLGYTCVAFNPTMATRSGVFVKVVPSRRRLPRLLCRLHRDEPSPKLRGQTVLAAGTLWFAYQKLRFCLDDDSTFRRLEYPTAEPLASYVAAMGYHSRTALEAASLKWQTNALEIPIPAFSALLKEHLVAPFFVFQFLCTMLWCLDDYVYYSLLTLLMLVLFECTVVKQRQHNMELLHHMQRPPSRLYVYRLRKWLQVSSTELVPGDVASFGRAVGVGRHDDVLAPCDVLLLQGACVVNEAMLSGESVPLRKEPLRTGDYAHLARLHMNTRHRKHVVFGGTKLLQHTPYARLDDTLSIPEPPDRGCLVYVLRTGFATTQGDLLRAILFAAPRLTATNRESMYFILFLLCFAVAASAVVLVEGAKDPSRSQFKLFLHCVMIITSVVPPELPMELSLAVTNSLLSLARMAVFCTEPFRIPLAGKVDVVCFDKTGTLTSDALEMRGVAGLSASALLPVADPLSLVPPGTLPADVQIVLASCHSLMVLNGGIAGDPLEKTVLAHLPDWRLHQLDRLTARYPFGTRSLRIVHRFGFASELKRMSALVLLDDGAELRLVAKGAPEVMEALYASVPTHYTSVYRNFALKGARVLALGYRKLPVTDLARIRQLVRAETETGLVFAGFLVLDCPLKGDTKRVVQELQLANHRTVMVTGDSALTACEVARQVGMLPHAKTLVLEVAGDGAAWVDPFGAGAPRPLEPTAVAQLGDAYNLCLTGEALPLVSDALLQALTPHAQVFARTSPDQKARVLAAFNAAGLVTAMCGDGTNDVGALKTAHVGISVVNEAPRRLAGEAALFGDASMASPFTSKGGSIRCTANVLRQGRCTLVTTLQMYKILGVNCLVSAYALSCLYLYGVKQGDTQLTVSGLLVALCFLFLSYATPATDLSHERPVSRVFCASVLLSIVLQFGVHLLSLVVALAAAAPLVDFNDPALHADATFQPNALNTIMFLLATLMQINTFVANYKGRPFMQSFHENKLLSRCAYVSYAVVGLLVVDAVPRLGASLELVPLPTREVQFTVLAIMLLDTVAVLALEHLIQVLTTAYPGVMT</sequence>
<dbReference type="GO" id="GO:0005524">
    <property type="term" value="F:ATP binding"/>
    <property type="evidence" value="ECO:0007669"/>
    <property type="project" value="UniProtKB-KW"/>
</dbReference>
<keyword evidence="6" id="KW-0067">ATP-binding</keyword>
<dbReference type="GO" id="GO:0015662">
    <property type="term" value="F:P-type ion transporter activity"/>
    <property type="evidence" value="ECO:0007669"/>
    <property type="project" value="TreeGrafter"/>
</dbReference>
<evidence type="ECO:0000256" key="8">
    <source>
        <dbReference type="ARBA" id="ARBA00022967"/>
    </source>
</evidence>
<dbReference type="AlphaFoldDB" id="A0A1V9YCL1"/>
<evidence type="ECO:0000313" key="14">
    <source>
        <dbReference type="EMBL" id="OQR83461.1"/>
    </source>
</evidence>
<dbReference type="InterPro" id="IPR044492">
    <property type="entry name" value="P_typ_ATPase_HD_dom"/>
</dbReference>
<evidence type="ECO:0000256" key="3">
    <source>
        <dbReference type="ARBA" id="ARBA00022692"/>
    </source>
</evidence>
<dbReference type="InterPro" id="IPR036412">
    <property type="entry name" value="HAD-like_sf"/>
</dbReference>